<dbReference type="InterPro" id="IPR051158">
    <property type="entry name" value="Metallophosphoesterase_sf"/>
</dbReference>
<evidence type="ECO:0000313" key="2">
    <source>
        <dbReference type="EMBL" id="MBM7701694.1"/>
    </source>
</evidence>
<dbReference type="RefSeq" id="WP_239583270.1">
    <property type="nucleotide sequence ID" value="NZ_JAFBFC010000001.1"/>
</dbReference>
<reference evidence="2 3" key="1">
    <citation type="submission" date="2021-01" db="EMBL/GenBank/DDBJ databases">
        <title>Genomic Encyclopedia of Type Strains, Phase IV (KMG-IV): sequencing the most valuable type-strain genomes for metagenomic binning, comparative biology and taxonomic classification.</title>
        <authorList>
            <person name="Goeker M."/>
        </authorList>
    </citation>
    <scope>NUCLEOTIDE SEQUENCE [LARGE SCALE GENOMIC DNA]</scope>
    <source>
        <strain evidence="2 3">DSM 104297</strain>
    </source>
</reference>
<dbReference type="Pfam" id="PF00149">
    <property type="entry name" value="Metallophos"/>
    <property type="match status" value="1"/>
</dbReference>
<dbReference type="SUPFAM" id="SSF56300">
    <property type="entry name" value="Metallo-dependent phosphatases"/>
    <property type="match status" value="1"/>
</dbReference>
<dbReference type="EMBL" id="JAFBFC010000001">
    <property type="protein sequence ID" value="MBM7701694.1"/>
    <property type="molecule type" value="Genomic_DNA"/>
</dbReference>
<dbReference type="PANTHER" id="PTHR31302">
    <property type="entry name" value="TRANSMEMBRANE PROTEIN WITH METALLOPHOSPHOESTERASE DOMAIN-RELATED"/>
    <property type="match status" value="1"/>
</dbReference>
<organism evidence="2 3">
    <name type="scientific">Priestia iocasae</name>
    <dbReference type="NCBI Taxonomy" id="2291674"/>
    <lineage>
        <taxon>Bacteria</taxon>
        <taxon>Bacillati</taxon>
        <taxon>Bacillota</taxon>
        <taxon>Bacilli</taxon>
        <taxon>Bacillales</taxon>
        <taxon>Bacillaceae</taxon>
        <taxon>Priestia</taxon>
    </lineage>
</organism>
<keyword evidence="3" id="KW-1185">Reference proteome</keyword>
<comment type="caution">
    <text evidence="2">The sequence shown here is derived from an EMBL/GenBank/DDBJ whole genome shotgun (WGS) entry which is preliminary data.</text>
</comment>
<dbReference type="InterPro" id="IPR029052">
    <property type="entry name" value="Metallo-depent_PP-like"/>
</dbReference>
<dbReference type="PANTHER" id="PTHR31302:SF32">
    <property type="entry name" value="PHOSPHOESTERASE"/>
    <property type="match status" value="1"/>
</dbReference>
<evidence type="ECO:0000313" key="3">
    <source>
        <dbReference type="Proteomes" id="UP000809829"/>
    </source>
</evidence>
<dbReference type="Gene3D" id="3.60.21.10">
    <property type="match status" value="1"/>
</dbReference>
<accession>A0ABS2QQH0</accession>
<sequence>MVLFISCISLLLVLLVVYMSIEAKRTIVIDHQVTFANFPETFGSLRVFFISDIHQRTITDRLLHKVKEPVDFVVIGGDLTEKGVPLSRVLHNIKQLKKLGPVYFVWGNNDYEVDYHELDALLLSENVVILDNTAVKLESDQGEHIHLLGVDDTSKKRADLSLALQDCDEDGFKMLISHNPSIIHKVKEEDQIDFILSGHTHGGQIRFFGLGPYELGGFKEMKGTKLFVSNGYGTTALPLRLGARAETHYLVISRTK</sequence>
<proteinExistence type="predicted"/>
<name>A0ABS2QQH0_9BACI</name>
<gene>
    <name evidence="2" type="ORF">JOC83_000520</name>
</gene>
<dbReference type="InterPro" id="IPR004843">
    <property type="entry name" value="Calcineurin-like_PHP"/>
</dbReference>
<evidence type="ECO:0000259" key="1">
    <source>
        <dbReference type="Pfam" id="PF00149"/>
    </source>
</evidence>
<protein>
    <submittedName>
        <fullName evidence="2">MPP superfamily phosphohydrolase</fullName>
    </submittedName>
</protein>
<dbReference type="Proteomes" id="UP000809829">
    <property type="component" value="Unassembled WGS sequence"/>
</dbReference>
<feature type="domain" description="Calcineurin-like phosphoesterase" evidence="1">
    <location>
        <begin position="45"/>
        <end position="202"/>
    </location>
</feature>